<sequence length="40" mass="4366">MSNKSPIVFGNLLPNRYAEQGAFILSTFHRLVCISAAVIS</sequence>
<evidence type="ECO:0000313" key="1">
    <source>
        <dbReference type="EMBL" id="MBE0368957.1"/>
    </source>
</evidence>
<comment type="caution">
    <text evidence="1">The sequence shown here is derived from an EMBL/GenBank/DDBJ whole genome shotgun (WGS) entry which is preliminary data.</text>
</comment>
<protein>
    <submittedName>
        <fullName evidence="1">Uncharacterized protein</fullName>
    </submittedName>
</protein>
<keyword evidence="2" id="KW-1185">Reference proteome</keyword>
<accession>A0ABR9EDW5</accession>
<dbReference type="EMBL" id="AQGV01000012">
    <property type="protein sequence ID" value="MBE0368957.1"/>
    <property type="molecule type" value="Genomic_DNA"/>
</dbReference>
<reference evidence="1 2" key="1">
    <citation type="submission" date="2015-03" db="EMBL/GenBank/DDBJ databases">
        <title>Genome sequence of Pseudoalteromonas aurantia.</title>
        <authorList>
            <person name="Xie B.-B."/>
            <person name="Rong J.-C."/>
            <person name="Qin Q.-L."/>
            <person name="Zhang Y.-Z."/>
        </authorList>
    </citation>
    <scope>NUCLEOTIDE SEQUENCE [LARGE SCALE GENOMIC DNA]</scope>
    <source>
        <strain evidence="1 2">208</strain>
    </source>
</reference>
<evidence type="ECO:0000313" key="2">
    <source>
        <dbReference type="Proteomes" id="UP000615755"/>
    </source>
</evidence>
<dbReference type="Proteomes" id="UP000615755">
    <property type="component" value="Unassembled WGS sequence"/>
</dbReference>
<organism evidence="1 2">
    <name type="scientific">Pseudoalteromonas aurantia 208</name>
    <dbReference type="NCBI Taxonomy" id="1314867"/>
    <lineage>
        <taxon>Bacteria</taxon>
        <taxon>Pseudomonadati</taxon>
        <taxon>Pseudomonadota</taxon>
        <taxon>Gammaproteobacteria</taxon>
        <taxon>Alteromonadales</taxon>
        <taxon>Pseudoalteromonadaceae</taxon>
        <taxon>Pseudoalteromonas</taxon>
    </lineage>
</organism>
<gene>
    <name evidence="1" type="ORF">PAUR_a2698</name>
</gene>
<proteinExistence type="predicted"/>
<name>A0ABR9EDW5_9GAMM</name>